<proteinExistence type="predicted"/>
<sequence>MAIAARFNLELKQYNAVNAFVNAILDEEMFIRMAPRYREPGKIYQLNKALYGLRRSPLLWQKELTSTLTKLGFKAVPHELCCILKSGIILFFYVDNIVVTYKKSHQLEADSVMNQLRAKYKISGGGDLEWFLVSTQPDVAFTISRLSRFLLNPRPKYHQAADKVLCYLKRHRAYTLRLGGGEDYSVLTDASFADNTLNYKSSQVYIMTLFGGTIGCKQEYQKFLNQIRVEDTNSYLTPQQKDMENPDIEELLSLNDVPNNL</sequence>
<gene>
    <name evidence="2" type="ORF">TSTA_007540</name>
</gene>
<dbReference type="PhylomeDB" id="B8MVF5"/>
<dbReference type="Proteomes" id="UP000001745">
    <property type="component" value="Unassembled WGS sequence"/>
</dbReference>
<dbReference type="InParanoid" id="B8MVF5"/>
<feature type="domain" description="Reverse transcriptase Ty1/copia-type" evidence="1">
    <location>
        <begin position="1"/>
        <end position="132"/>
    </location>
</feature>
<dbReference type="AlphaFoldDB" id="B8MVF5"/>
<dbReference type="Pfam" id="PF07727">
    <property type="entry name" value="RVT_2"/>
    <property type="match status" value="1"/>
</dbReference>
<accession>B8MVF5</accession>
<dbReference type="GeneID" id="8103283"/>
<dbReference type="InterPro" id="IPR043502">
    <property type="entry name" value="DNA/RNA_pol_sf"/>
</dbReference>
<name>B8MVF5_TALSN</name>
<evidence type="ECO:0000313" key="2">
    <source>
        <dbReference type="EMBL" id="EED11464.1"/>
    </source>
</evidence>
<dbReference type="VEuPathDB" id="FungiDB:TSTA_007540"/>
<dbReference type="EMBL" id="EQ962663">
    <property type="protein sequence ID" value="EED11464.1"/>
    <property type="molecule type" value="Genomic_DNA"/>
</dbReference>
<organism evidence="2 3">
    <name type="scientific">Talaromyces stipitatus (strain ATCC 10500 / CBS 375.48 / QM 6759 / NRRL 1006)</name>
    <name type="common">Penicillium stipitatum</name>
    <dbReference type="NCBI Taxonomy" id="441959"/>
    <lineage>
        <taxon>Eukaryota</taxon>
        <taxon>Fungi</taxon>
        <taxon>Dikarya</taxon>
        <taxon>Ascomycota</taxon>
        <taxon>Pezizomycotina</taxon>
        <taxon>Eurotiomycetes</taxon>
        <taxon>Eurotiomycetidae</taxon>
        <taxon>Eurotiales</taxon>
        <taxon>Trichocomaceae</taxon>
        <taxon>Talaromyces</taxon>
        <taxon>Talaromyces sect. Talaromyces</taxon>
    </lineage>
</organism>
<dbReference type="SUPFAM" id="SSF56672">
    <property type="entry name" value="DNA/RNA polymerases"/>
    <property type="match status" value="1"/>
</dbReference>
<dbReference type="RefSeq" id="XP_002488780.1">
    <property type="nucleotide sequence ID" value="XM_002488735.1"/>
</dbReference>
<reference evidence="3" key="1">
    <citation type="journal article" date="2015" name="Genome Announc.">
        <title>Genome sequence of the AIDS-associated pathogen Penicillium marneffei (ATCC18224) and its near taxonomic relative Talaromyces stipitatus (ATCC10500).</title>
        <authorList>
            <person name="Nierman W.C."/>
            <person name="Fedorova-Abrams N.D."/>
            <person name="Andrianopoulos A."/>
        </authorList>
    </citation>
    <scope>NUCLEOTIDE SEQUENCE [LARGE SCALE GENOMIC DNA]</scope>
    <source>
        <strain evidence="3">ATCC 10500 / CBS 375.48 / QM 6759 / NRRL 1006</strain>
    </source>
</reference>
<evidence type="ECO:0000313" key="3">
    <source>
        <dbReference type="Proteomes" id="UP000001745"/>
    </source>
</evidence>
<dbReference type="InterPro" id="IPR013103">
    <property type="entry name" value="RVT_2"/>
</dbReference>
<protein>
    <recommendedName>
        <fullName evidence="1">Reverse transcriptase Ty1/copia-type domain-containing protein</fullName>
    </recommendedName>
</protein>
<dbReference type="eggNOG" id="KOG0017">
    <property type="taxonomic scope" value="Eukaryota"/>
</dbReference>
<dbReference type="STRING" id="441959.B8MVF5"/>
<dbReference type="OrthoDB" id="4356562at2759"/>
<dbReference type="HOGENOM" id="CLU_1066269_0_0_1"/>
<evidence type="ECO:0000259" key="1">
    <source>
        <dbReference type="Pfam" id="PF07727"/>
    </source>
</evidence>
<keyword evidence="3" id="KW-1185">Reference proteome</keyword>